<feature type="compositionally biased region" description="Basic and acidic residues" evidence="1">
    <location>
        <begin position="1749"/>
        <end position="1761"/>
    </location>
</feature>
<evidence type="ECO:0000256" key="2">
    <source>
        <dbReference type="SAM" id="SignalP"/>
    </source>
</evidence>
<feature type="signal peptide" evidence="2">
    <location>
        <begin position="1"/>
        <end position="24"/>
    </location>
</feature>
<reference evidence="3" key="1">
    <citation type="submission" date="2020-06" db="EMBL/GenBank/DDBJ databases">
        <authorList>
            <consortium name="Plant Systems Biology data submission"/>
        </authorList>
    </citation>
    <scope>NUCLEOTIDE SEQUENCE</scope>
    <source>
        <strain evidence="3">D6</strain>
    </source>
</reference>
<dbReference type="EMBL" id="CAICTM010000695">
    <property type="protein sequence ID" value="CAB9515138.1"/>
    <property type="molecule type" value="Genomic_DNA"/>
</dbReference>
<keyword evidence="2" id="KW-0732">Signal</keyword>
<sequence length="1792" mass="190857">MKIAFYSSVLLLLASLHGGGVGLAAANGDLNDLNLSANWTDESGGGLRGFTPHEKYNATSRFLVQADPLQTCAAPGQYGLVSKIISGIFDVDEADYPKYQIGCTNPGSALGDFANVGLNIADLILNETGLEEGQQVTSLLRNIIKPVADIISGQIVGKIFNNNSAGVDFNLVGACVGDFETSDGNLVQTGVGSGSMIGRCNDIPVGDNQKWTTWASTITLPAPVASSLCKGAFTGGVELDLCIAASFCGDLDFTKFPPEIPLPSIAFAIGGGWVSCLTGLVTAEATVGIGSGIASGVNQILGGYSAGYSMTNAFDIDIVLYDGYTLYKYDVQATIYDRLKIGINGKKLIGKPFGDWFRLTLTGTRGLGFRGPTGADIQNTLDTAIGALTPQNLNDSSVDLWDVLDELNLDEWAAYGVMSGNLAGIIEVSKISIGKTKDGKNKTLGALFPDINIDLIQINSFFTTGPQTHVTTDPTTNTEVNLGIARGLFFFAGTTGLSGLTKELVNFLYGFVKNVLKPIPGFLKTNLGIDEFLTPPKAFDTSVYDLFGAGITINQNRTGFLVNIPLAVTGRLTINCYTNYTEFDCEVTYIPDDLKKVFKQFVTKFFEVGDKVINVVTDITDGVGTTGKVILVGVDDLLDGVDKVFSNNNIQNSLRYLEDEGKDLVGPLAQELGIDGRALQVSMELGGMVFDIANTFATALGPGIKEVAKFGKEIVAGAQVALETATTAVKAAAKAVGEALDCTEAEITRLLGDPSGSTSCPAFVAMNEELAAFANDVGEAVEGVLDAISTGLGLGNLFDFDQTRIEEKVDPEEKDAKTKCPLYNIYTETQVCIPAKCTTHCVGWCDGAVGIICSPICSFLGYECKDVCVTTCTPEACLLPVKKLIAEKVPLKACVKDHFEKLAAAKILESQRALAESLRDQVLNDNLSSLKGDTYTVDLDSITCTTKWLSENEDTAGNTPLEVTCSTPGIQADGSIGEYFNKTRSEFINPDNASAFSSQKEALIQTTKKALIDEITKFMTKEPTDCIATAGYPADGVDNDCDSLIDEDVTCNYADMIDGTGMFDKDCKCAPPVLDASTISDKTLNCTAPRGPSVLGRPTISFGNASVSGCPSAISEGQYLSPVDTVVNGQDPATACGTGQLVRQHTYQDSLGQNSNTVSQLLILTSVPPQINTTVVKPLITVSCEAEVPPDPGSLAPAVGIPGDLAIETCATNLEDGYEDLSIDYVGCPENPAGNGNWKGWNVVRKWFVRDECGQEDILNQTIVRQDMTKPYFESFPQARIQSCRSSSFIADTGFPVAADNCDPAEVLGTRISYSDTVVFQDGCTVDTERDFSVSDRVCNVHTEKQSIHSCPMEFEPMVGSTTSYDPTSLLPTFVYNTSGDERQTYLDSVVFLTGTILEDGSYEKIALDNCKEGVLEYLAPGSIVDWNEVVYPYSQNVTFKVDEGNTDKKFSAELADHDNPAHLPYFQSILDLNNNGIGTFRLNLECRDPLAFEASKGGGGKKGNRELRNGHRDIKGCLMFHPISGKKSLHHETFYTYYKPLVKCNCFTKLALCKYRCSTKQLQSNLAGLLEQQQQGNQDQQIQAAISAALGLQQPQQQPSQASALAALLEQRRHPASNLTTALNDGRLGNLLLSAGSIGQDGNNQARRASMAAAPPAEANGLSSQNLADVLAALSRSDNGKTTGLPAAPAQPCLDPARVQNLISGTQATSAATGFAPIQDGTLASILAAAASSSKSSTVEASQAQGKRKSEDDESTKEPTVRAGVEGPSSLGFILRPRQLAFRASGASQIQ</sequence>
<gene>
    <name evidence="3" type="ORF">SEMRO_696_G188810.1</name>
</gene>
<feature type="compositionally biased region" description="Low complexity" evidence="1">
    <location>
        <begin position="1736"/>
        <end position="1745"/>
    </location>
</feature>
<organism evidence="3 4">
    <name type="scientific">Seminavis robusta</name>
    <dbReference type="NCBI Taxonomy" id="568900"/>
    <lineage>
        <taxon>Eukaryota</taxon>
        <taxon>Sar</taxon>
        <taxon>Stramenopiles</taxon>
        <taxon>Ochrophyta</taxon>
        <taxon>Bacillariophyta</taxon>
        <taxon>Bacillariophyceae</taxon>
        <taxon>Bacillariophycidae</taxon>
        <taxon>Naviculales</taxon>
        <taxon>Naviculaceae</taxon>
        <taxon>Seminavis</taxon>
    </lineage>
</organism>
<accession>A0A9N8HHB8</accession>
<feature type="region of interest" description="Disordered" evidence="1">
    <location>
        <begin position="1736"/>
        <end position="1770"/>
    </location>
</feature>
<evidence type="ECO:0000256" key="1">
    <source>
        <dbReference type="SAM" id="MobiDB-lite"/>
    </source>
</evidence>
<dbReference type="OrthoDB" id="10005154at2759"/>
<evidence type="ECO:0000313" key="4">
    <source>
        <dbReference type="Proteomes" id="UP001153069"/>
    </source>
</evidence>
<keyword evidence="4" id="KW-1185">Reference proteome</keyword>
<name>A0A9N8HHB8_9STRA</name>
<feature type="chain" id="PRO_5040228623" evidence="2">
    <location>
        <begin position="25"/>
        <end position="1792"/>
    </location>
</feature>
<evidence type="ECO:0000313" key="3">
    <source>
        <dbReference type="EMBL" id="CAB9515138.1"/>
    </source>
</evidence>
<proteinExistence type="predicted"/>
<protein>
    <submittedName>
        <fullName evidence="3">Uncharacterized protein</fullName>
    </submittedName>
</protein>
<comment type="caution">
    <text evidence="3">The sequence shown here is derived from an EMBL/GenBank/DDBJ whole genome shotgun (WGS) entry which is preliminary data.</text>
</comment>
<dbReference type="Proteomes" id="UP001153069">
    <property type="component" value="Unassembled WGS sequence"/>
</dbReference>